<dbReference type="PROSITE" id="PS50089">
    <property type="entry name" value="ZF_RING_2"/>
    <property type="match status" value="1"/>
</dbReference>
<dbReference type="InterPro" id="IPR037590">
    <property type="entry name" value="WDR24"/>
</dbReference>
<evidence type="ECO:0000256" key="11">
    <source>
        <dbReference type="PROSITE-ProRule" id="PRU00221"/>
    </source>
</evidence>
<organism evidence="14 15">
    <name type="scientific">Zygosaccharomyces bailii (strain CLIB 213 / ATCC 58445 / CBS 680 / BCRC 21525 / NBRC 1098 / NCYC 1416 / NRRL Y-2227)</name>
    <dbReference type="NCBI Taxonomy" id="1333698"/>
    <lineage>
        <taxon>Eukaryota</taxon>
        <taxon>Fungi</taxon>
        <taxon>Dikarya</taxon>
        <taxon>Ascomycota</taxon>
        <taxon>Saccharomycotina</taxon>
        <taxon>Saccharomycetes</taxon>
        <taxon>Saccharomycetales</taxon>
        <taxon>Saccharomycetaceae</taxon>
        <taxon>Zygosaccharomyces</taxon>
    </lineage>
</organism>
<dbReference type="GO" id="GO:1904263">
    <property type="term" value="P:positive regulation of TORC1 signaling"/>
    <property type="evidence" value="ECO:0007669"/>
    <property type="project" value="TreeGrafter"/>
</dbReference>
<evidence type="ECO:0000256" key="3">
    <source>
        <dbReference type="ARBA" id="ARBA00015098"/>
    </source>
</evidence>
<dbReference type="GO" id="GO:0005829">
    <property type="term" value="C:cytosol"/>
    <property type="evidence" value="ECO:0007669"/>
    <property type="project" value="TreeGrafter"/>
</dbReference>
<proteinExistence type="inferred from homology"/>
<dbReference type="Pfam" id="PF00400">
    <property type="entry name" value="WD40"/>
    <property type="match status" value="2"/>
</dbReference>
<dbReference type="PROSITE" id="PS00678">
    <property type="entry name" value="WD_REPEATS_1"/>
    <property type="match status" value="1"/>
</dbReference>
<dbReference type="InterPro" id="IPR049566">
    <property type="entry name" value="WDR59_RTC1-like_RING_Znf"/>
</dbReference>
<evidence type="ECO:0000256" key="2">
    <source>
        <dbReference type="ARBA" id="ARBA00008863"/>
    </source>
</evidence>
<dbReference type="InterPro" id="IPR019775">
    <property type="entry name" value="WD40_repeat_CS"/>
</dbReference>
<comment type="similarity">
    <text evidence="2">Belongs to the WD repeat RTC1 family.</text>
</comment>
<reference evidence="15" key="1">
    <citation type="journal article" date="2013" name="Genome Announc.">
        <title>Genome sequence of the food spoilage yeast Zygosaccharomyces bailii CLIB 213(T).</title>
        <authorList>
            <person name="Galeote V."/>
            <person name="Bigey F."/>
            <person name="Devillers H."/>
            <person name="Neuveglise C."/>
            <person name="Dequin S."/>
        </authorList>
    </citation>
    <scope>NUCLEOTIDE SEQUENCE [LARGE SCALE GENOMIC DNA]</scope>
    <source>
        <strain evidence="15">CLIB 213 / ATCC 58445 / CBS 680 / CCRC 21525 / NBRC 1098 / NCYC 1416 / NRRL Y-2227</strain>
    </source>
</reference>
<dbReference type="GO" id="GO:0016239">
    <property type="term" value="P:positive regulation of macroautophagy"/>
    <property type="evidence" value="ECO:0007669"/>
    <property type="project" value="TreeGrafter"/>
</dbReference>
<dbReference type="GO" id="GO:0061700">
    <property type="term" value="C:GATOR2 complex"/>
    <property type="evidence" value="ECO:0007669"/>
    <property type="project" value="TreeGrafter"/>
</dbReference>
<sequence>MSNRPIPRNQAGFSFGRNEMKPTSFGRSSFRIQHYSNSSQMSPVGSSPRTRMSPRYSFTGSVSFNESNLKESMFYDEKGKKEEVVPKSSGLSYSTVSSKELSSIDRINDPTLNSIICAGKTHLGLYKFSSEDNSIACVHDFMSSGYDTNRSASFHTGLAKRSKRTKLSTIADVKAGFHNHKNYVAVCGTSTSISIYDINKTNSMDNPVVTNLSQHTRSINSFDFNTAQSNLIISGGQDACIKIWDLRSSRSKTLNRSDVNINTASDSIRDVKWMPNQNFARMGSQSEMRSVGTAGYKFASIHDSGLLLTFDLRQPNQVEKRINAHSGPGLCLNWHPYQDYISTGGRDGKCCLWYVGENKPLSEFSPNGSTFTATPHSATPNLAANLLVLPETTINCGFPVTKLKVRPCYERKILNSMIAMSSMAEDFGVSIYSVARKYIPKYNLSTSSPSLGFVWWDENLIFNIDKEYKINGWYVNKEPTVLANMSKNITGWRDIEGNGLLFVDQDRGSYEVGDDMPINIEDTKKPANHRISMSSLNAVSSNSGVIGSIKKGISQTGLTSLSGERPTIGKTPANFSSKSMATQPMNLSHNNSVSSYPGLSLHNELPGCENVSSPFLVTLDLPYILNNMRISQLPPDKKFFNSPEVMAIKESPVKVFKFLAKELEFSYMQERRGGDVKSVTQQSNTNEDTTKKDLMEKFGLSENTTWTALISKKGEVAESESGKKDAPVKDFADSSAGSDAESADKGLHLDKVTSNVLSGDKPKLDKANELNIEVQERIDTLLELIPICDHNAAVYSYIDDLPNFKIWISIRDSLLWDLKGLSMDYPEGRASASQSTEDKQMGQQYSIGNDPPESVTSEIRSYITSDLNSFVEEQPKALRSDSDGQKDNKKPISNLQKQLTKIRESETVFEGTLANERRIVDAPEASHKYDTPKLPENRVSNDSESDVIEDEDEDKPGSPSQGIPILNKRKPRRSFIDTYMSGMKSSVGSNGESDTRLSKSRNSQSFGHSSPGSRMSPIASIGSAEFNPSNFKKIASRADRRSSGSLFMSPLKRKELFATEKSSKPSIERKSSIAPEQVSSLSLPPWNTRKLLKQIYKQAVEMGNTLLVVNILFLFQNLYQVTTTEVVKNSLAQFISILHRYELFELSAAILKYSPWEVVVNADGGQSLVPLFCERCGKLITNELSKERFTLEAHQEGNPLPLGKMGYWYCDSCKKPNTLCVLCERPMKTLTMCLLECGHEGHFECLKSWFLDEGMTECPGGCMNQVRL</sequence>
<evidence type="ECO:0000256" key="5">
    <source>
        <dbReference type="ARBA" id="ARBA00022574"/>
    </source>
</evidence>
<feature type="compositionally biased region" description="Polar residues" evidence="12">
    <location>
        <begin position="983"/>
        <end position="992"/>
    </location>
</feature>
<evidence type="ECO:0000256" key="12">
    <source>
        <dbReference type="SAM" id="MobiDB-lite"/>
    </source>
</evidence>
<keyword evidence="6" id="KW-0479">Metal-binding</keyword>
<evidence type="ECO:0000256" key="6">
    <source>
        <dbReference type="ARBA" id="ARBA00022723"/>
    </source>
</evidence>
<dbReference type="InterPro" id="IPR015943">
    <property type="entry name" value="WD40/YVTN_repeat-like_dom_sf"/>
</dbReference>
<dbReference type="AlphaFoldDB" id="A0A8J2T3S3"/>
<evidence type="ECO:0000313" key="14">
    <source>
        <dbReference type="EMBL" id="CDF87362.1"/>
    </source>
</evidence>
<feature type="repeat" description="WD" evidence="11">
    <location>
        <begin position="322"/>
        <end position="363"/>
    </location>
</feature>
<feature type="region of interest" description="Disordered" evidence="12">
    <location>
        <begin position="718"/>
        <end position="745"/>
    </location>
</feature>
<evidence type="ECO:0000259" key="13">
    <source>
        <dbReference type="PROSITE" id="PS50089"/>
    </source>
</evidence>
<dbReference type="Proteomes" id="UP000019375">
    <property type="component" value="Unassembled WGS sequence"/>
</dbReference>
<dbReference type="PANTHER" id="PTHR46200:SF1">
    <property type="entry name" value="GATOR COMPLEX PROTEIN WDR24"/>
    <property type="match status" value="1"/>
</dbReference>
<dbReference type="InterPro" id="IPR001841">
    <property type="entry name" value="Znf_RING"/>
</dbReference>
<dbReference type="EMBL" id="HG316454">
    <property type="protein sequence ID" value="CDF87362.1"/>
    <property type="molecule type" value="Genomic_DNA"/>
</dbReference>
<dbReference type="CDD" id="cd16488">
    <property type="entry name" value="mRING-H2-C3H3C2_Mio-like"/>
    <property type="match status" value="1"/>
</dbReference>
<name>A0A8J2T3S3_ZYGB2</name>
<evidence type="ECO:0000256" key="7">
    <source>
        <dbReference type="ARBA" id="ARBA00022737"/>
    </source>
</evidence>
<evidence type="ECO:0000256" key="8">
    <source>
        <dbReference type="ARBA" id="ARBA00022771"/>
    </source>
</evidence>
<dbReference type="GO" id="GO:0005774">
    <property type="term" value="C:vacuolar membrane"/>
    <property type="evidence" value="ECO:0007669"/>
    <property type="project" value="TreeGrafter"/>
</dbReference>
<dbReference type="Gene3D" id="2.130.10.10">
    <property type="entry name" value="YVTN repeat-like/Quinoprotein amine dehydrogenase"/>
    <property type="match status" value="1"/>
</dbReference>
<dbReference type="OrthoDB" id="60955at2759"/>
<comment type="subcellular location">
    <subcellularLocation>
        <location evidence="1">Vacuole</location>
    </subcellularLocation>
</comment>
<feature type="repeat" description="WD" evidence="11">
    <location>
        <begin position="212"/>
        <end position="254"/>
    </location>
</feature>
<feature type="compositionally biased region" description="Basic and acidic residues" evidence="12">
    <location>
        <begin position="920"/>
        <end position="941"/>
    </location>
</feature>
<feature type="compositionally biased region" description="Polar residues" evidence="12">
    <location>
        <begin position="831"/>
        <end position="847"/>
    </location>
</feature>
<keyword evidence="4" id="KW-0926">Vacuole</keyword>
<gene>
    <name evidence="14" type="ORF">BN860_04676g</name>
</gene>
<evidence type="ECO:0000256" key="4">
    <source>
        <dbReference type="ARBA" id="ARBA00022554"/>
    </source>
</evidence>
<dbReference type="PROSITE" id="PS50082">
    <property type="entry name" value="WD_REPEATS_2"/>
    <property type="match status" value="2"/>
</dbReference>
<feature type="compositionally biased region" description="Basic and acidic residues" evidence="12">
    <location>
        <begin position="873"/>
        <end position="890"/>
    </location>
</feature>
<keyword evidence="15" id="KW-1185">Reference proteome</keyword>
<keyword evidence="9" id="KW-0862">Zinc</keyword>
<keyword evidence="5 11" id="KW-0853">WD repeat</keyword>
<dbReference type="Pfam" id="PF17120">
    <property type="entry name" value="zf-RING_16"/>
    <property type="match status" value="1"/>
</dbReference>
<evidence type="ECO:0000313" key="15">
    <source>
        <dbReference type="Proteomes" id="UP000019375"/>
    </source>
</evidence>
<evidence type="ECO:0000256" key="10">
    <source>
        <dbReference type="PROSITE-ProRule" id="PRU00175"/>
    </source>
</evidence>
<accession>A0A8J2T3S3</accession>
<feature type="compositionally biased region" description="Polar residues" evidence="12">
    <location>
        <begin position="678"/>
        <end position="687"/>
    </location>
</feature>
<feature type="region of interest" description="Disordered" evidence="12">
    <location>
        <begin position="873"/>
        <end position="900"/>
    </location>
</feature>
<feature type="domain" description="RING-type" evidence="13">
    <location>
        <begin position="1220"/>
        <end position="1259"/>
    </location>
</feature>
<dbReference type="SUPFAM" id="SSF50978">
    <property type="entry name" value="WD40 repeat-like"/>
    <property type="match status" value="1"/>
</dbReference>
<dbReference type="PROSITE" id="PS50294">
    <property type="entry name" value="WD_REPEATS_REGION"/>
    <property type="match status" value="1"/>
</dbReference>
<keyword evidence="7" id="KW-0677">Repeat</keyword>
<keyword evidence="8 10" id="KW-0863">Zinc-finger</keyword>
<evidence type="ECO:0000256" key="1">
    <source>
        <dbReference type="ARBA" id="ARBA00004116"/>
    </source>
</evidence>
<feature type="compositionally biased region" description="Polar residues" evidence="12">
    <location>
        <begin position="1000"/>
        <end position="1013"/>
    </location>
</feature>
<feature type="region of interest" description="Disordered" evidence="12">
    <location>
        <begin position="671"/>
        <end position="692"/>
    </location>
</feature>
<dbReference type="InterPro" id="IPR001680">
    <property type="entry name" value="WD40_rpt"/>
</dbReference>
<feature type="region of interest" description="Disordered" evidence="12">
    <location>
        <begin position="827"/>
        <end position="855"/>
    </location>
</feature>
<feature type="compositionally biased region" description="Acidic residues" evidence="12">
    <location>
        <begin position="943"/>
        <end position="954"/>
    </location>
</feature>
<protein>
    <recommendedName>
        <fullName evidence="3">Restriction of telomere capping protein 1</fullName>
    </recommendedName>
</protein>
<feature type="region of interest" description="Disordered" evidence="12">
    <location>
        <begin position="920"/>
        <end position="1021"/>
    </location>
</feature>
<dbReference type="PANTHER" id="PTHR46200">
    <property type="entry name" value="GATOR COMPLEX PROTEIN WDR24"/>
    <property type="match status" value="1"/>
</dbReference>
<feature type="compositionally biased region" description="Basic and acidic residues" evidence="12">
    <location>
        <begin position="718"/>
        <end position="732"/>
    </location>
</feature>
<dbReference type="SMART" id="SM00320">
    <property type="entry name" value="WD40"/>
    <property type="match status" value="3"/>
</dbReference>
<dbReference type="GO" id="GO:0008270">
    <property type="term" value="F:zinc ion binding"/>
    <property type="evidence" value="ECO:0007669"/>
    <property type="project" value="UniProtKB-KW"/>
</dbReference>
<evidence type="ECO:0000256" key="9">
    <source>
        <dbReference type="ARBA" id="ARBA00022833"/>
    </source>
</evidence>
<dbReference type="InterPro" id="IPR036322">
    <property type="entry name" value="WD40_repeat_dom_sf"/>
</dbReference>